<dbReference type="InterPro" id="IPR051328">
    <property type="entry name" value="T7SS_ABC-Transporter"/>
</dbReference>
<comment type="subcellular location">
    <subcellularLocation>
        <location evidence="1">Membrane</location>
        <topology evidence="1">Multi-pass membrane protein</topology>
    </subcellularLocation>
</comment>
<evidence type="ECO:0000313" key="7">
    <source>
        <dbReference type="EMBL" id="BDZ46093.1"/>
    </source>
</evidence>
<evidence type="ECO:0000256" key="5">
    <source>
        <dbReference type="SAM" id="Phobius"/>
    </source>
</evidence>
<evidence type="ECO:0000256" key="1">
    <source>
        <dbReference type="ARBA" id="ARBA00004141"/>
    </source>
</evidence>
<dbReference type="Pfam" id="PF12698">
    <property type="entry name" value="ABC2_membrane_3"/>
    <property type="match status" value="1"/>
</dbReference>
<evidence type="ECO:0000256" key="2">
    <source>
        <dbReference type="ARBA" id="ARBA00022692"/>
    </source>
</evidence>
<feature type="domain" description="ABC-2 type transporter transmembrane" evidence="6">
    <location>
        <begin position="388"/>
        <end position="596"/>
    </location>
</feature>
<gene>
    <name evidence="7" type="primary">yhgE_2</name>
    <name evidence="7" type="ORF">GCM10025866_20020</name>
</gene>
<organism evidence="7 8">
    <name type="scientific">Naasia aerilata</name>
    <dbReference type="NCBI Taxonomy" id="1162966"/>
    <lineage>
        <taxon>Bacteria</taxon>
        <taxon>Bacillati</taxon>
        <taxon>Actinomycetota</taxon>
        <taxon>Actinomycetes</taxon>
        <taxon>Micrococcales</taxon>
        <taxon>Microbacteriaceae</taxon>
        <taxon>Naasia</taxon>
    </lineage>
</organism>
<evidence type="ECO:0000256" key="4">
    <source>
        <dbReference type="ARBA" id="ARBA00023136"/>
    </source>
</evidence>
<feature type="transmembrane region" description="Helical" evidence="5">
    <location>
        <begin position="577"/>
        <end position="599"/>
    </location>
</feature>
<proteinExistence type="predicted"/>
<evidence type="ECO:0000256" key="3">
    <source>
        <dbReference type="ARBA" id="ARBA00022989"/>
    </source>
</evidence>
<evidence type="ECO:0000259" key="6">
    <source>
        <dbReference type="Pfam" id="PF12698"/>
    </source>
</evidence>
<dbReference type="PANTHER" id="PTHR43077">
    <property type="entry name" value="TRANSPORT PERMEASE YVFS-RELATED"/>
    <property type="match status" value="1"/>
</dbReference>
<accession>A0ABN6XME7</accession>
<feature type="transmembrane region" description="Helical" evidence="5">
    <location>
        <begin position="491"/>
        <end position="513"/>
    </location>
</feature>
<feature type="transmembrane region" description="Helical" evidence="5">
    <location>
        <begin position="520"/>
        <end position="540"/>
    </location>
</feature>
<feature type="transmembrane region" description="Helical" evidence="5">
    <location>
        <begin position="12"/>
        <end position="33"/>
    </location>
</feature>
<keyword evidence="4 5" id="KW-0472">Membrane</keyword>
<dbReference type="InterPro" id="IPR017500">
    <property type="entry name" value="Phage_infect_YhgE_N"/>
</dbReference>
<dbReference type="EMBL" id="AP027731">
    <property type="protein sequence ID" value="BDZ46093.1"/>
    <property type="molecule type" value="Genomic_DNA"/>
</dbReference>
<dbReference type="Proteomes" id="UP001321498">
    <property type="component" value="Chromosome"/>
</dbReference>
<protein>
    <submittedName>
        <fullName evidence="7">ABC transporter</fullName>
    </submittedName>
</protein>
<name>A0ABN6XME7_9MICO</name>
<sequence>MTTPTSRRRLRIAAIVALLLVPLAVVGLFAGALSSIGSDDGRIPAAIVNEDQLVQQTAEDGTETPVLAGRLLVTELTGKDSSAGAAGAFDWSISGKDEAADALARGDVYAVLTIPKSFSSSIVSLSSADPKRGTIAITTDDAHGYLTGVLTDAVGDGLAAVFGNTISEKFIAGLVGGTGQFKDSLDQAASGAAQLQSGASGLASALGQLRDGASATQQGAAQLAGGIGQYTGGVSSLSSNLGRLSDSTEGLQELPQGVSDYTSGVSGLSQALAGTLAGAPPTTDPVFLAQLQAISDQLGQVSGAGPALVTGARGAASAQTGISQLATGAARLDSGSGALSGATGSLSQGLSQLVTGLDASASGAQGLAGGAGDLASGLTDGSAQVPTYTAEQTEHIADVAASPVGLTTERRHEVSDVQSMASTLLVPVGLWIGAFAVFLALGLFTRRILASTASSFRITRYALTRAGALVLAQAVLLVVLLHGLLGVPWTALPATLPFALLVAVTVTCIHALLTAAFGRWGLIVSLVLLALQLASTGGLYPIEVVPTPFQAISPLLPVTQAVDGMQSILTGLGPAPVIAAALQLAAWAAVTAALTVFAVSRKRSARYLGFAPAPVPAKAAHQHAHLAA</sequence>
<keyword evidence="8" id="KW-1185">Reference proteome</keyword>
<dbReference type="PANTHER" id="PTHR43077:SF5">
    <property type="entry name" value="PHAGE INFECTION PROTEIN"/>
    <property type="match status" value="1"/>
</dbReference>
<dbReference type="InterPro" id="IPR017501">
    <property type="entry name" value="Phage_infect_YhgE_C"/>
</dbReference>
<feature type="transmembrane region" description="Helical" evidence="5">
    <location>
        <begin position="466"/>
        <end position="485"/>
    </location>
</feature>
<dbReference type="NCBIfam" id="TIGR03061">
    <property type="entry name" value="pip_yhgE_Nterm"/>
    <property type="match status" value="1"/>
</dbReference>
<keyword evidence="2 5" id="KW-0812">Transmembrane</keyword>
<dbReference type="RefSeq" id="WP_286276200.1">
    <property type="nucleotide sequence ID" value="NZ_AP027731.1"/>
</dbReference>
<evidence type="ECO:0000313" key="8">
    <source>
        <dbReference type="Proteomes" id="UP001321498"/>
    </source>
</evidence>
<keyword evidence="3 5" id="KW-1133">Transmembrane helix</keyword>
<dbReference type="NCBIfam" id="TIGR03062">
    <property type="entry name" value="pip_yhgE_Cterm"/>
    <property type="match status" value="1"/>
</dbReference>
<feature type="transmembrane region" description="Helical" evidence="5">
    <location>
        <begin position="424"/>
        <end position="445"/>
    </location>
</feature>
<reference evidence="8" key="1">
    <citation type="journal article" date="2019" name="Int. J. Syst. Evol. Microbiol.">
        <title>The Global Catalogue of Microorganisms (GCM) 10K type strain sequencing project: providing services to taxonomists for standard genome sequencing and annotation.</title>
        <authorList>
            <consortium name="The Broad Institute Genomics Platform"/>
            <consortium name="The Broad Institute Genome Sequencing Center for Infectious Disease"/>
            <person name="Wu L."/>
            <person name="Ma J."/>
        </authorList>
    </citation>
    <scope>NUCLEOTIDE SEQUENCE [LARGE SCALE GENOMIC DNA]</scope>
    <source>
        <strain evidence="8">NBRC 108725</strain>
    </source>
</reference>
<dbReference type="InterPro" id="IPR013525">
    <property type="entry name" value="ABC2_TM"/>
</dbReference>